<sequence length="180" mass="20229">MVSISEILDLLKHPLYGLQKLKALIDDIISDIASLGEILEYLFIEAQHETLIFPDNPDEYVTLEAGAVNNEYSSWIEVEDNNAVKLSSKFASENGHISSAIVESTDTKDKVYLFEFAFSDVKTLISKHRFASGDIKHLSAVQQARVRGKAVPKGEKVFYRMTCETGGAKCTLHFRYHYHG</sequence>
<name>X1L6E8_9ZZZZ</name>
<accession>X1L6E8</accession>
<dbReference type="EMBL" id="BARU01036477">
    <property type="protein sequence ID" value="GAH89743.1"/>
    <property type="molecule type" value="Genomic_DNA"/>
</dbReference>
<protein>
    <submittedName>
        <fullName evidence="1">Uncharacterized protein</fullName>
    </submittedName>
</protein>
<comment type="caution">
    <text evidence="1">The sequence shown here is derived from an EMBL/GenBank/DDBJ whole genome shotgun (WGS) entry which is preliminary data.</text>
</comment>
<organism evidence="1">
    <name type="scientific">marine sediment metagenome</name>
    <dbReference type="NCBI Taxonomy" id="412755"/>
    <lineage>
        <taxon>unclassified sequences</taxon>
        <taxon>metagenomes</taxon>
        <taxon>ecological metagenomes</taxon>
    </lineage>
</organism>
<reference evidence="1" key="1">
    <citation type="journal article" date="2014" name="Front. Microbiol.">
        <title>High frequency of phylogenetically diverse reductive dehalogenase-homologous genes in deep subseafloor sedimentary metagenomes.</title>
        <authorList>
            <person name="Kawai M."/>
            <person name="Futagami T."/>
            <person name="Toyoda A."/>
            <person name="Takaki Y."/>
            <person name="Nishi S."/>
            <person name="Hori S."/>
            <person name="Arai W."/>
            <person name="Tsubouchi T."/>
            <person name="Morono Y."/>
            <person name="Uchiyama I."/>
            <person name="Ito T."/>
            <person name="Fujiyama A."/>
            <person name="Inagaki F."/>
            <person name="Takami H."/>
        </authorList>
    </citation>
    <scope>NUCLEOTIDE SEQUENCE</scope>
    <source>
        <strain evidence="1">Expedition CK06-06</strain>
    </source>
</reference>
<gene>
    <name evidence="1" type="ORF">S03H2_56954</name>
</gene>
<evidence type="ECO:0000313" key="1">
    <source>
        <dbReference type="EMBL" id="GAH89743.1"/>
    </source>
</evidence>
<proteinExistence type="predicted"/>
<dbReference type="AlphaFoldDB" id="X1L6E8"/>